<evidence type="ECO:0000313" key="3">
    <source>
        <dbReference type="Proteomes" id="UP001418444"/>
    </source>
</evidence>
<comment type="caution">
    <text evidence="2">The sequence shown here is derived from an EMBL/GenBank/DDBJ whole genome shotgun (WGS) entry which is preliminary data.</text>
</comment>
<dbReference type="RefSeq" id="WP_344785480.1">
    <property type="nucleotide sequence ID" value="NZ_BAAAZW010000010.1"/>
</dbReference>
<dbReference type="PANTHER" id="PTHR15032:SF4">
    <property type="entry name" value="N-ACYL-PHOSPHATIDYLETHANOLAMINE-HYDROLYZING PHOSPHOLIPASE D"/>
    <property type="match status" value="1"/>
</dbReference>
<proteinExistence type="predicted"/>
<reference evidence="3" key="1">
    <citation type="journal article" date="2019" name="Int. J. Syst. Evol. Microbiol.">
        <title>The Global Catalogue of Microorganisms (GCM) 10K type strain sequencing project: providing services to taxonomists for standard genome sequencing and annotation.</title>
        <authorList>
            <consortium name="The Broad Institute Genomics Platform"/>
            <consortium name="The Broad Institute Genome Sequencing Center for Infectious Disease"/>
            <person name="Wu L."/>
            <person name="Ma J."/>
        </authorList>
    </citation>
    <scope>NUCLEOTIDE SEQUENCE [LARGE SCALE GENOMIC DNA]</scope>
    <source>
        <strain evidence="3">JCM 16923</strain>
    </source>
</reference>
<organism evidence="2 3">
    <name type="scientific">Gordonia caeni</name>
    <dbReference type="NCBI Taxonomy" id="1007097"/>
    <lineage>
        <taxon>Bacteria</taxon>
        <taxon>Bacillati</taxon>
        <taxon>Actinomycetota</taxon>
        <taxon>Actinomycetes</taxon>
        <taxon>Mycobacteriales</taxon>
        <taxon>Gordoniaceae</taxon>
        <taxon>Gordonia</taxon>
    </lineage>
</organism>
<accession>A0ABP7PNJ0</accession>
<sequence length="407" mass="43393">MTSIRSLLLDGVVEPVGSAVQQSRRAVARLTAAGTQRSGAAVDGAVEALAARGYGPARALGADRDEIAPYVARSTFAVDGVFANREAAAMADGPTLGTALEMMRRPGRPSAPIPVLTPHLPAAPAALAATWLGHASVLVEIDGVQVLTDPVFSARCSPSQTIGPKRMHKAPLTVGALPAIDVVLLSHDHYDHLDMTTIDALSTLHPQAEFVVPIGVDAHLISWGVDPGRIHAADWYERVTLTVRGTELRFHATAARHFSGRGLIRNLTQWVSWAVAGPEHRFFFSGDTGFTERYAETGDLFGPFDLTLIAVGAYDPAWPDIHVNPEEALSMHHLLNPGAARDSLMLPIHWGTFNLALHPWADPIQRLLTAAGTAGVGVVVPRPGGTADVIKRNGTAFDAPTWWEHCA</sequence>
<name>A0ABP7PNJ0_9ACTN</name>
<dbReference type="EMBL" id="BAAAZW010000010">
    <property type="protein sequence ID" value="GAA3968342.1"/>
    <property type="molecule type" value="Genomic_DNA"/>
</dbReference>
<dbReference type="SUPFAM" id="SSF56281">
    <property type="entry name" value="Metallo-hydrolase/oxidoreductase"/>
    <property type="match status" value="1"/>
</dbReference>
<dbReference type="Proteomes" id="UP001418444">
    <property type="component" value="Unassembled WGS sequence"/>
</dbReference>
<feature type="domain" description="Metallo-beta-lactamase" evidence="1">
    <location>
        <begin position="146"/>
        <end position="350"/>
    </location>
</feature>
<protein>
    <submittedName>
        <fullName evidence="2">MBL fold metallo-hydrolase</fullName>
    </submittedName>
</protein>
<dbReference type="InterPro" id="IPR036866">
    <property type="entry name" value="RibonucZ/Hydroxyglut_hydro"/>
</dbReference>
<dbReference type="PANTHER" id="PTHR15032">
    <property type="entry name" value="N-ACYL-PHOSPHATIDYLETHANOLAMINE-HYDROLYZING PHOSPHOLIPASE D"/>
    <property type="match status" value="1"/>
</dbReference>
<evidence type="ECO:0000313" key="2">
    <source>
        <dbReference type="EMBL" id="GAA3968342.1"/>
    </source>
</evidence>
<evidence type="ECO:0000259" key="1">
    <source>
        <dbReference type="Pfam" id="PF12706"/>
    </source>
</evidence>
<gene>
    <name evidence="2" type="ORF">GCM10022231_31710</name>
</gene>
<dbReference type="Gene3D" id="3.60.15.10">
    <property type="entry name" value="Ribonuclease Z/Hydroxyacylglutathione hydrolase-like"/>
    <property type="match status" value="1"/>
</dbReference>
<keyword evidence="3" id="KW-1185">Reference proteome</keyword>
<dbReference type="Pfam" id="PF12706">
    <property type="entry name" value="Lactamase_B_2"/>
    <property type="match status" value="1"/>
</dbReference>
<dbReference type="InterPro" id="IPR001279">
    <property type="entry name" value="Metallo-B-lactamas"/>
</dbReference>